<reference evidence="3" key="2">
    <citation type="submission" date="2020-09" db="EMBL/GenBank/DDBJ databases">
        <authorList>
            <person name="Sun Q."/>
            <person name="Ohkuma M."/>
        </authorList>
    </citation>
    <scope>NUCLEOTIDE SEQUENCE</scope>
    <source>
        <strain evidence="3">JCM 4434</strain>
    </source>
</reference>
<dbReference type="SUPFAM" id="SSF51905">
    <property type="entry name" value="FAD/NAD(P)-binding domain"/>
    <property type="match status" value="1"/>
</dbReference>
<name>A0A8H9HRR5_KITAU</name>
<dbReference type="PRINTS" id="PR00469">
    <property type="entry name" value="PNDRDTASEII"/>
</dbReference>
<dbReference type="PANTHER" id="PTHR43539:SF78">
    <property type="entry name" value="FLAVIN-CONTAINING MONOOXYGENASE"/>
    <property type="match status" value="1"/>
</dbReference>
<dbReference type="Proteomes" id="UP000610124">
    <property type="component" value="Unassembled WGS sequence"/>
</dbReference>
<comment type="caution">
    <text evidence="3">The sequence shown here is derived from an EMBL/GenBank/DDBJ whole genome shotgun (WGS) entry which is preliminary data.</text>
</comment>
<protein>
    <submittedName>
        <fullName evidence="3">Oxidoreductase</fullName>
    </submittedName>
</protein>
<dbReference type="InterPro" id="IPR050982">
    <property type="entry name" value="Auxin_biosynth/cation_transpt"/>
</dbReference>
<dbReference type="PRINTS" id="PR00368">
    <property type="entry name" value="FADPNR"/>
</dbReference>
<accession>A0A8H9HRR5</accession>
<dbReference type="GO" id="GO:0004497">
    <property type="term" value="F:monooxygenase activity"/>
    <property type="evidence" value="ECO:0007669"/>
    <property type="project" value="TreeGrafter"/>
</dbReference>
<dbReference type="AlphaFoldDB" id="A0A8H9HRR5"/>
<organism evidence="3 4">
    <name type="scientific">Kitasatospora aureofaciens</name>
    <name type="common">Streptomyces aureofaciens</name>
    <dbReference type="NCBI Taxonomy" id="1894"/>
    <lineage>
        <taxon>Bacteria</taxon>
        <taxon>Bacillati</taxon>
        <taxon>Actinomycetota</taxon>
        <taxon>Actinomycetes</taxon>
        <taxon>Kitasatosporales</taxon>
        <taxon>Streptomycetaceae</taxon>
        <taxon>Kitasatospora</taxon>
    </lineage>
</organism>
<evidence type="ECO:0000313" key="4">
    <source>
        <dbReference type="Proteomes" id="UP000610124"/>
    </source>
</evidence>
<dbReference type="InterPro" id="IPR036188">
    <property type="entry name" value="FAD/NAD-bd_sf"/>
</dbReference>
<evidence type="ECO:0000256" key="2">
    <source>
        <dbReference type="SAM" id="MobiDB-lite"/>
    </source>
</evidence>
<evidence type="ECO:0000256" key="1">
    <source>
        <dbReference type="ARBA" id="ARBA00023002"/>
    </source>
</evidence>
<evidence type="ECO:0000313" key="3">
    <source>
        <dbReference type="EMBL" id="GGU73845.1"/>
    </source>
</evidence>
<dbReference type="GO" id="GO:0050660">
    <property type="term" value="F:flavin adenine dinucleotide binding"/>
    <property type="evidence" value="ECO:0007669"/>
    <property type="project" value="TreeGrafter"/>
</dbReference>
<proteinExistence type="predicted"/>
<reference evidence="3" key="1">
    <citation type="journal article" date="2014" name="Int. J. Syst. Evol. Microbiol.">
        <title>Complete genome sequence of Corynebacterium casei LMG S-19264T (=DSM 44701T), isolated from a smear-ripened cheese.</title>
        <authorList>
            <consortium name="US DOE Joint Genome Institute (JGI-PGF)"/>
            <person name="Walter F."/>
            <person name="Albersmeier A."/>
            <person name="Kalinowski J."/>
            <person name="Ruckert C."/>
        </authorList>
    </citation>
    <scope>NUCLEOTIDE SEQUENCE</scope>
    <source>
        <strain evidence="3">JCM 4434</strain>
    </source>
</reference>
<keyword evidence="1" id="KW-0560">Oxidoreductase</keyword>
<feature type="region of interest" description="Disordered" evidence="2">
    <location>
        <begin position="369"/>
        <end position="409"/>
    </location>
</feature>
<dbReference type="PANTHER" id="PTHR43539">
    <property type="entry name" value="FLAVIN-BINDING MONOOXYGENASE-LIKE PROTEIN (AFU_ORTHOLOGUE AFUA_4G09220)"/>
    <property type="match status" value="1"/>
</dbReference>
<sequence>MGVTVYGATNQAGRPRRVDVLVVGAGQAGLSAAYHLGRRGFAPYRERVDGGFVVLDANATPGGAWAHRSPSLRMATVHGFHDLPDAELPAPDPEARAREVVPGYFTAYEARHALPVVRPVAVRTVRAESERPDSRLLVETDHGTWSTRALINATGTWTRPFLPHYPGHFAGRQLHYAEYRGPEEFAGKRVLVVGGGASAIQVLSEVAAVGETIWVTRSEPVYREGPFTPEYGRAVVAKVEERVRRGLPVRSVVSVTGLGPSMAYRRAQELGALHRRPMFDRLTEHGVAWGDEESAVDAIVWATGFRPEVGHLAPLGLRSPGGGIALTGTRAAADPRVHLVGYGPSASTIGANRAGRAAVNDLVKLLGDPATETATTGPTAIEPTATGPTATGPTGTGTAAESAAIPVPV</sequence>
<dbReference type="Gene3D" id="3.50.50.60">
    <property type="entry name" value="FAD/NAD(P)-binding domain"/>
    <property type="match status" value="1"/>
</dbReference>
<dbReference type="EMBL" id="BMUB01000005">
    <property type="protein sequence ID" value="GGU73845.1"/>
    <property type="molecule type" value="Genomic_DNA"/>
</dbReference>
<gene>
    <name evidence="3" type="ORF">GCM10010502_27000</name>
</gene>
<dbReference type="Pfam" id="PF13738">
    <property type="entry name" value="Pyr_redox_3"/>
    <property type="match status" value="1"/>
</dbReference>